<dbReference type="RefSeq" id="WP_348387888.1">
    <property type="nucleotide sequence ID" value="NZ_CP134146.1"/>
</dbReference>
<sequence length="73" mass="8342">MKFKKKQHRDIFEVFKMIFGLMFIFSAIRTGINISNDGFEYITIGSILLGLLIMFIGSLIASWAIIYFGDKGN</sequence>
<accession>A0ABY9TLT7</accession>
<evidence type="ECO:0008006" key="4">
    <source>
        <dbReference type="Google" id="ProtNLM"/>
    </source>
</evidence>
<dbReference type="Proteomes" id="UP001248581">
    <property type="component" value="Chromosome"/>
</dbReference>
<organism evidence="2 3">
    <name type="scientific">Thalassotalea nanhaiensis</name>
    <dbReference type="NCBI Taxonomy" id="3065648"/>
    <lineage>
        <taxon>Bacteria</taxon>
        <taxon>Pseudomonadati</taxon>
        <taxon>Pseudomonadota</taxon>
        <taxon>Gammaproteobacteria</taxon>
        <taxon>Alteromonadales</taxon>
        <taxon>Colwelliaceae</taxon>
        <taxon>Thalassotalea</taxon>
    </lineage>
</organism>
<proteinExistence type="predicted"/>
<name>A0ABY9TLT7_9GAMM</name>
<keyword evidence="1" id="KW-0812">Transmembrane</keyword>
<evidence type="ECO:0000313" key="3">
    <source>
        <dbReference type="Proteomes" id="UP001248581"/>
    </source>
</evidence>
<dbReference type="EMBL" id="CP134146">
    <property type="protein sequence ID" value="WNC68734.1"/>
    <property type="molecule type" value="Genomic_DNA"/>
</dbReference>
<feature type="transmembrane region" description="Helical" evidence="1">
    <location>
        <begin position="44"/>
        <end position="68"/>
    </location>
</feature>
<feature type="transmembrane region" description="Helical" evidence="1">
    <location>
        <begin position="12"/>
        <end position="32"/>
    </location>
</feature>
<reference evidence="3" key="1">
    <citation type="submission" date="2023-09" db="EMBL/GenBank/DDBJ databases">
        <authorList>
            <person name="Li S."/>
            <person name="Li X."/>
            <person name="Zhang C."/>
            <person name="Zhao Z."/>
        </authorList>
    </citation>
    <scope>NUCLEOTIDE SEQUENCE [LARGE SCALE GENOMIC DNA]</scope>
    <source>
        <strain evidence="3">SQ345</strain>
    </source>
</reference>
<keyword evidence="1" id="KW-1133">Transmembrane helix</keyword>
<protein>
    <recommendedName>
        <fullName evidence="4">DUF2970 domain-containing protein</fullName>
    </recommendedName>
</protein>
<evidence type="ECO:0000313" key="2">
    <source>
        <dbReference type="EMBL" id="WNC68734.1"/>
    </source>
</evidence>
<keyword evidence="1" id="KW-0472">Membrane</keyword>
<keyword evidence="3" id="KW-1185">Reference proteome</keyword>
<evidence type="ECO:0000256" key="1">
    <source>
        <dbReference type="SAM" id="Phobius"/>
    </source>
</evidence>
<gene>
    <name evidence="2" type="ORF">RI845_00970</name>
</gene>